<accession>A0ABW2BK12</accession>
<dbReference type="EMBL" id="JBHSWN010000001">
    <property type="protein sequence ID" value="MFC6790764.1"/>
    <property type="molecule type" value="Genomic_DNA"/>
</dbReference>
<comment type="caution">
    <text evidence="1">The sequence shown here is derived from an EMBL/GenBank/DDBJ whole genome shotgun (WGS) entry which is preliminary data.</text>
</comment>
<keyword evidence="2" id="KW-1185">Reference proteome</keyword>
<sequence length="130" mass="13769">MADTIEVRRHGMALHALPFKVQSTFRRTVFEARSGREEAVAAFAAVGVTDVVLHTLDLFDLVAAGIAALEEEDRAAAEIALLGQPIQSGPAALIREVIARGRASGLDDTQLAGGILVVLESHGFVQRDPA</sequence>
<dbReference type="Proteomes" id="UP001596292">
    <property type="component" value="Unassembled WGS sequence"/>
</dbReference>
<evidence type="ECO:0000313" key="2">
    <source>
        <dbReference type="Proteomes" id="UP001596292"/>
    </source>
</evidence>
<name>A0ABW2BK12_9HYPH</name>
<proteinExistence type="predicted"/>
<organism evidence="1 2">
    <name type="scientific">Methylobacterium komagatae</name>
    <dbReference type="NCBI Taxonomy" id="374425"/>
    <lineage>
        <taxon>Bacteria</taxon>
        <taxon>Pseudomonadati</taxon>
        <taxon>Pseudomonadota</taxon>
        <taxon>Alphaproteobacteria</taxon>
        <taxon>Hyphomicrobiales</taxon>
        <taxon>Methylobacteriaceae</taxon>
        <taxon>Methylobacterium</taxon>
    </lineage>
</organism>
<gene>
    <name evidence="1" type="ORF">ACFQE0_14775</name>
</gene>
<dbReference type="RefSeq" id="WP_378970932.1">
    <property type="nucleotide sequence ID" value="NZ_JBHSWN010000001.1"/>
</dbReference>
<reference evidence="2" key="1">
    <citation type="journal article" date="2019" name="Int. J. Syst. Evol. Microbiol.">
        <title>The Global Catalogue of Microorganisms (GCM) 10K type strain sequencing project: providing services to taxonomists for standard genome sequencing and annotation.</title>
        <authorList>
            <consortium name="The Broad Institute Genomics Platform"/>
            <consortium name="The Broad Institute Genome Sequencing Center for Infectious Disease"/>
            <person name="Wu L."/>
            <person name="Ma J."/>
        </authorList>
    </citation>
    <scope>NUCLEOTIDE SEQUENCE [LARGE SCALE GENOMIC DNA]</scope>
    <source>
        <strain evidence="2">CCUG 48316</strain>
    </source>
</reference>
<protein>
    <submittedName>
        <fullName evidence="1">Uncharacterized protein</fullName>
    </submittedName>
</protein>
<evidence type="ECO:0000313" key="1">
    <source>
        <dbReference type="EMBL" id="MFC6790764.1"/>
    </source>
</evidence>